<organism evidence="2 3">
    <name type="scientific">Phanerochaete carnosa (strain HHB-10118-sp)</name>
    <name type="common">White-rot fungus</name>
    <name type="synonym">Peniophora carnosa</name>
    <dbReference type="NCBI Taxonomy" id="650164"/>
    <lineage>
        <taxon>Eukaryota</taxon>
        <taxon>Fungi</taxon>
        <taxon>Dikarya</taxon>
        <taxon>Basidiomycota</taxon>
        <taxon>Agaricomycotina</taxon>
        <taxon>Agaricomycetes</taxon>
        <taxon>Polyporales</taxon>
        <taxon>Phanerochaetaceae</taxon>
        <taxon>Phanerochaete</taxon>
    </lineage>
</organism>
<dbReference type="Gene3D" id="2.60.120.260">
    <property type="entry name" value="Galactose-binding domain-like"/>
    <property type="match status" value="1"/>
</dbReference>
<name>K5UNN4_PHACS</name>
<feature type="region of interest" description="Disordered" evidence="1">
    <location>
        <begin position="146"/>
        <end position="180"/>
    </location>
</feature>
<evidence type="ECO:0000256" key="1">
    <source>
        <dbReference type="SAM" id="MobiDB-lite"/>
    </source>
</evidence>
<dbReference type="EMBL" id="JH930477">
    <property type="protein sequence ID" value="EKM51351.1"/>
    <property type="molecule type" value="Genomic_DNA"/>
</dbReference>
<gene>
    <name evidence="2" type="ORF">PHACADRAFT_213193</name>
</gene>
<proteinExistence type="predicted"/>
<dbReference type="Proteomes" id="UP000008370">
    <property type="component" value="Unassembled WGS sequence"/>
</dbReference>
<dbReference type="GeneID" id="18913346"/>
<dbReference type="RefSeq" id="XP_007400495.1">
    <property type="nucleotide sequence ID" value="XM_007400433.1"/>
</dbReference>
<keyword evidence="3" id="KW-1185">Reference proteome</keyword>
<dbReference type="OrthoDB" id="2563669at2759"/>
<feature type="non-terminal residue" evidence="2">
    <location>
        <position position="267"/>
    </location>
</feature>
<dbReference type="KEGG" id="pco:PHACADRAFT_213193"/>
<dbReference type="HOGENOM" id="CLU_058499_0_0_1"/>
<dbReference type="AlphaFoldDB" id="K5UNN4"/>
<dbReference type="InParanoid" id="K5UNN4"/>
<sequence length="267" mass="28855">MLFNITASHASPMVTYVPGALWRETMDGNATGQSSVETYHSTSAIQGEGRVFFTWFGSGSVWIFGARRPSLGPYQVLLDGQSTKFPGFRDSDTASDDAILFHLPSSLPPAVHRLELINTGGDALQPILDLNRIVVQNEAPNVTEITSRDPRCKWGPTGTGSKGWSNNGTTRQKHNKPCDGDLDAQLHARASKTHLLNASQGSGISVYGTLNPNSSSFAAIVDGWASNTLYPNSQLWLASEDEELLYTTSGLLPGNHTLVVRNSPPSW</sequence>
<protein>
    <submittedName>
        <fullName evidence="2">Uncharacterized protein</fullName>
    </submittedName>
</protein>
<accession>K5UNN4</accession>
<evidence type="ECO:0000313" key="2">
    <source>
        <dbReference type="EMBL" id="EKM51351.1"/>
    </source>
</evidence>
<reference evidence="2 3" key="1">
    <citation type="journal article" date="2012" name="BMC Genomics">
        <title>Comparative genomics of the white-rot fungi, Phanerochaete carnosa and P. chrysosporium, to elucidate the genetic basis of the distinct wood types they colonize.</title>
        <authorList>
            <person name="Suzuki H."/>
            <person name="MacDonald J."/>
            <person name="Syed K."/>
            <person name="Salamov A."/>
            <person name="Hori C."/>
            <person name="Aerts A."/>
            <person name="Henrissat B."/>
            <person name="Wiebenga A."/>
            <person name="vanKuyk P.A."/>
            <person name="Barry K."/>
            <person name="Lindquist E."/>
            <person name="LaButti K."/>
            <person name="Lapidus A."/>
            <person name="Lucas S."/>
            <person name="Coutinho P."/>
            <person name="Gong Y."/>
            <person name="Samejima M."/>
            <person name="Mahadevan R."/>
            <person name="Abou-Zaid M."/>
            <person name="de Vries R.P."/>
            <person name="Igarashi K."/>
            <person name="Yadav J.S."/>
            <person name="Grigoriev I.V."/>
            <person name="Master E.R."/>
        </authorList>
    </citation>
    <scope>NUCLEOTIDE SEQUENCE [LARGE SCALE GENOMIC DNA]</scope>
    <source>
        <strain evidence="2 3">HHB-10118-sp</strain>
    </source>
</reference>
<evidence type="ECO:0000313" key="3">
    <source>
        <dbReference type="Proteomes" id="UP000008370"/>
    </source>
</evidence>